<dbReference type="AlphaFoldDB" id="A0A1G6LEG7"/>
<reference evidence="1 6" key="2">
    <citation type="submission" date="2016-10" db="EMBL/GenBank/DDBJ databases">
        <authorList>
            <person name="Varghese N."/>
            <person name="Submissions S."/>
        </authorList>
    </citation>
    <scope>NUCLEOTIDE SEQUENCE [LARGE SCALE GENOMIC DNA]</scope>
    <source>
        <strain evidence="1 6">WG10</strain>
    </source>
</reference>
<dbReference type="Proteomes" id="UP000198945">
    <property type="component" value="Unassembled WGS sequence"/>
</dbReference>
<protein>
    <recommendedName>
        <fullName evidence="7">Glycosyl transferase family 2</fullName>
    </recommendedName>
</protein>
<name>A0A1G6LEG7_9FIRM</name>
<dbReference type="EMBL" id="SOAA01000014">
    <property type="protein sequence ID" value="TDS30695.1"/>
    <property type="molecule type" value="Genomic_DNA"/>
</dbReference>
<evidence type="ECO:0000313" key="5">
    <source>
        <dbReference type="Proteomes" id="UP000295758"/>
    </source>
</evidence>
<evidence type="ECO:0000313" key="1">
    <source>
        <dbReference type="EMBL" id="SDC41604.1"/>
    </source>
</evidence>
<evidence type="ECO:0000313" key="2">
    <source>
        <dbReference type="EMBL" id="SDI67725.1"/>
    </source>
</evidence>
<dbReference type="RefSeq" id="WP_279585889.1">
    <property type="nucleotide sequence ID" value="NZ_FOHM01000022.1"/>
</dbReference>
<evidence type="ECO:0000313" key="3">
    <source>
        <dbReference type="EMBL" id="TDS30695.1"/>
    </source>
</evidence>
<dbReference type="Proteomes" id="UP000295758">
    <property type="component" value="Unassembled WGS sequence"/>
</dbReference>
<sequence length="40" mass="4728">MEFELSVIIPTLNEEKNIGSLIDFIDQEKNDKSWATHFFK</sequence>
<reference evidence="2 4" key="1">
    <citation type="submission" date="2016-10" db="EMBL/GenBank/DDBJ databases">
        <authorList>
            <person name="de Groot N.N."/>
        </authorList>
    </citation>
    <scope>NUCLEOTIDE SEQUENCE [LARGE SCALE GENOMIC DNA]</scope>
    <source>
        <strain evidence="2 4">WG7</strain>
    </source>
</reference>
<dbReference type="Proteomes" id="UP000324896">
    <property type="component" value="Unassembled WGS sequence"/>
</dbReference>
<gene>
    <name evidence="3" type="ORF">BY453_11438</name>
    <name evidence="1" type="ORF">SAMN04488597_10628</name>
    <name evidence="2" type="ORF">SAMN04515654_11165</name>
</gene>
<organism evidence="1 6">
    <name type="scientific">Halanaerobium congolense</name>
    <dbReference type="NCBI Taxonomy" id="54121"/>
    <lineage>
        <taxon>Bacteria</taxon>
        <taxon>Bacillati</taxon>
        <taxon>Bacillota</taxon>
        <taxon>Clostridia</taxon>
        <taxon>Halanaerobiales</taxon>
        <taxon>Halanaerobiaceae</taxon>
        <taxon>Halanaerobium</taxon>
    </lineage>
</organism>
<evidence type="ECO:0008006" key="7">
    <source>
        <dbReference type="Google" id="ProtNLM"/>
    </source>
</evidence>
<dbReference type="EMBL" id="FMYT01000006">
    <property type="protein sequence ID" value="SDC41604.1"/>
    <property type="molecule type" value="Genomic_DNA"/>
</dbReference>
<accession>A0A1G6LEG7</accession>
<proteinExistence type="predicted"/>
<dbReference type="EMBL" id="FNEH01000011">
    <property type="protein sequence ID" value="SDI67725.1"/>
    <property type="molecule type" value="Genomic_DNA"/>
</dbReference>
<evidence type="ECO:0000313" key="6">
    <source>
        <dbReference type="Proteomes" id="UP000324896"/>
    </source>
</evidence>
<reference evidence="3 5" key="3">
    <citation type="submission" date="2019-03" db="EMBL/GenBank/DDBJ databases">
        <title>Deep subsurface shale carbon reservoir microbial communities from Ohio and West Virginia, USA.</title>
        <authorList>
            <person name="Wrighton K."/>
        </authorList>
    </citation>
    <scope>NUCLEOTIDE SEQUENCE [LARGE SCALE GENOMIC DNA]</scope>
    <source>
        <strain evidence="3 5">UTICA-S4D12</strain>
    </source>
</reference>
<evidence type="ECO:0000313" key="4">
    <source>
        <dbReference type="Proteomes" id="UP000198945"/>
    </source>
</evidence>